<dbReference type="SUPFAM" id="SSF51735">
    <property type="entry name" value="NAD(P)-binding Rossmann-fold domains"/>
    <property type="match status" value="1"/>
</dbReference>
<proteinExistence type="predicted"/>
<organism evidence="1 2">
    <name type="scientific">Novispirillum itersonii</name>
    <name type="common">Aquaspirillum itersonii</name>
    <dbReference type="NCBI Taxonomy" id="189"/>
    <lineage>
        <taxon>Bacteria</taxon>
        <taxon>Pseudomonadati</taxon>
        <taxon>Pseudomonadota</taxon>
        <taxon>Alphaproteobacteria</taxon>
        <taxon>Rhodospirillales</taxon>
        <taxon>Novispirillaceae</taxon>
        <taxon>Novispirillum</taxon>
    </lineage>
</organism>
<dbReference type="EMBL" id="JACIIX010000009">
    <property type="protein sequence ID" value="MBB6211029.1"/>
    <property type="molecule type" value="Genomic_DNA"/>
</dbReference>
<name>A0A7W9ZIZ6_NOVIT</name>
<keyword evidence="2" id="KW-1185">Reference proteome</keyword>
<dbReference type="PRINTS" id="PR00081">
    <property type="entry name" value="GDHRDH"/>
</dbReference>
<dbReference type="Proteomes" id="UP000544872">
    <property type="component" value="Unassembled WGS sequence"/>
</dbReference>
<evidence type="ECO:0000313" key="2">
    <source>
        <dbReference type="Proteomes" id="UP000544872"/>
    </source>
</evidence>
<comment type="caution">
    <text evidence="1">The sequence shown here is derived from an EMBL/GenBank/DDBJ whole genome shotgun (WGS) entry which is preliminary data.</text>
</comment>
<dbReference type="PANTHER" id="PTHR43975:SF2">
    <property type="entry name" value="EG:BACR7A4.14 PROTEIN-RELATED"/>
    <property type="match status" value="1"/>
</dbReference>
<dbReference type="AlphaFoldDB" id="A0A7W9ZIZ6"/>
<sequence>MSKRLDGRIALVTGASRGIGRAVARAFAAEGATVVAVARTQGALEELDDEVRSAGGAPLALVAEDLRKTDKVEQIAAALYTRYGKLDILAGCAGLLGQLGPIGHIKAKTFDDVFNTNVRMNWDLIRYCDPLLRLSDAGRAVFLTSDCPETLTPYWGGYAASQAALETLVKTWAAETAKTALRVNLYNPGPTRTRLREQAFPGENPETVPAPAVHGDPLIALCSPDEQRTGEKIAYTA</sequence>
<dbReference type="RefSeq" id="WP_184263854.1">
    <property type="nucleotide sequence ID" value="NZ_JACIIX010000009.1"/>
</dbReference>
<reference evidence="1 2" key="1">
    <citation type="submission" date="2020-08" db="EMBL/GenBank/DDBJ databases">
        <title>Genomic Encyclopedia of Type Strains, Phase IV (KMG-IV): sequencing the most valuable type-strain genomes for metagenomic binning, comparative biology and taxonomic classification.</title>
        <authorList>
            <person name="Goeker M."/>
        </authorList>
    </citation>
    <scope>NUCLEOTIDE SEQUENCE [LARGE SCALE GENOMIC DNA]</scope>
    <source>
        <strain evidence="1 2">DSM 11590</strain>
    </source>
</reference>
<gene>
    <name evidence="1" type="ORF">FHS48_002464</name>
</gene>
<protein>
    <submittedName>
        <fullName evidence="1">NAD(P)-dependent dehydrogenase (Short-subunit alcohol dehydrogenase family)</fullName>
    </submittedName>
</protein>
<dbReference type="InterPro" id="IPR002347">
    <property type="entry name" value="SDR_fam"/>
</dbReference>
<dbReference type="PANTHER" id="PTHR43975">
    <property type="entry name" value="ZGC:101858"/>
    <property type="match status" value="1"/>
</dbReference>
<dbReference type="Pfam" id="PF00106">
    <property type="entry name" value="adh_short"/>
    <property type="match status" value="1"/>
</dbReference>
<accession>A0A7W9ZIZ6</accession>
<dbReference type="InterPro" id="IPR036291">
    <property type="entry name" value="NAD(P)-bd_dom_sf"/>
</dbReference>
<dbReference type="Gene3D" id="3.40.50.720">
    <property type="entry name" value="NAD(P)-binding Rossmann-like Domain"/>
    <property type="match status" value="1"/>
</dbReference>
<evidence type="ECO:0000313" key="1">
    <source>
        <dbReference type="EMBL" id="MBB6211029.1"/>
    </source>
</evidence>